<keyword evidence="1" id="KW-0812">Transmembrane</keyword>
<keyword evidence="3" id="KW-1185">Reference proteome</keyword>
<keyword evidence="1" id="KW-1133">Transmembrane helix</keyword>
<organism evidence="2 3">
    <name type="scientific">Ambispora leptoticha</name>
    <dbReference type="NCBI Taxonomy" id="144679"/>
    <lineage>
        <taxon>Eukaryota</taxon>
        <taxon>Fungi</taxon>
        <taxon>Fungi incertae sedis</taxon>
        <taxon>Mucoromycota</taxon>
        <taxon>Glomeromycotina</taxon>
        <taxon>Glomeromycetes</taxon>
        <taxon>Archaeosporales</taxon>
        <taxon>Ambisporaceae</taxon>
        <taxon>Ambispora</taxon>
    </lineage>
</organism>
<dbReference type="Proteomes" id="UP000789508">
    <property type="component" value="Unassembled WGS sequence"/>
</dbReference>
<reference evidence="2" key="1">
    <citation type="submission" date="2021-06" db="EMBL/GenBank/DDBJ databases">
        <authorList>
            <person name="Kallberg Y."/>
            <person name="Tangrot J."/>
            <person name="Rosling A."/>
        </authorList>
    </citation>
    <scope>NUCLEOTIDE SEQUENCE</scope>
    <source>
        <strain evidence="2">FL130A</strain>
    </source>
</reference>
<keyword evidence="1" id="KW-0472">Membrane</keyword>
<dbReference type="EMBL" id="CAJVPS010006250">
    <property type="protein sequence ID" value="CAG8623302.1"/>
    <property type="molecule type" value="Genomic_DNA"/>
</dbReference>
<accession>A0A9N9D4W5</accession>
<gene>
    <name evidence="2" type="ORF">ALEPTO_LOCUS9058</name>
</gene>
<evidence type="ECO:0000313" key="2">
    <source>
        <dbReference type="EMBL" id="CAG8623302.1"/>
    </source>
</evidence>
<name>A0A9N9D4W5_9GLOM</name>
<evidence type="ECO:0000313" key="3">
    <source>
        <dbReference type="Proteomes" id="UP000789508"/>
    </source>
</evidence>
<sequence>MSTNKSNNIFTINDDQTPSSQKLHQLHRRRMDRNENTIITHESGILKIGFAIVLFLLLSLIVGYAIIVTKRKNKNLIPSPNHKKRISISLWQKNLVFIHSRSIGSSLLEYNQQQQTIQINQGKERRGLRLDKLGATREGGGVTVLSPIKEEAEELSESLPKSATTKEIEEMAAGDDESYVMVSNV</sequence>
<protein>
    <submittedName>
        <fullName evidence="2">12967_t:CDS:1</fullName>
    </submittedName>
</protein>
<feature type="transmembrane region" description="Helical" evidence="1">
    <location>
        <begin position="45"/>
        <end position="67"/>
    </location>
</feature>
<proteinExistence type="predicted"/>
<evidence type="ECO:0000256" key="1">
    <source>
        <dbReference type="SAM" id="Phobius"/>
    </source>
</evidence>
<comment type="caution">
    <text evidence="2">The sequence shown here is derived from an EMBL/GenBank/DDBJ whole genome shotgun (WGS) entry which is preliminary data.</text>
</comment>
<dbReference type="OrthoDB" id="10595814at2759"/>
<dbReference type="AlphaFoldDB" id="A0A9N9D4W5"/>